<keyword evidence="3" id="KW-0444">Lipid biosynthesis</keyword>
<dbReference type="Pfam" id="PF03033">
    <property type="entry name" value="Glyco_transf_28"/>
    <property type="match status" value="1"/>
</dbReference>
<evidence type="ECO:0000259" key="12">
    <source>
        <dbReference type="Pfam" id="PF03033"/>
    </source>
</evidence>
<dbReference type="GO" id="GO:0016906">
    <property type="term" value="F:sterol 3-beta-glucosyltransferase activity"/>
    <property type="evidence" value="ECO:0007669"/>
    <property type="project" value="UniProtKB-EC"/>
</dbReference>
<evidence type="ECO:0000256" key="4">
    <source>
        <dbReference type="ARBA" id="ARBA00022676"/>
    </source>
</evidence>
<evidence type="ECO:0000256" key="11">
    <source>
        <dbReference type="SAM" id="MobiDB-lite"/>
    </source>
</evidence>
<feature type="compositionally biased region" description="Basic and acidic residues" evidence="11">
    <location>
        <begin position="95"/>
        <end position="122"/>
    </location>
</feature>
<dbReference type="GO" id="GO:0016126">
    <property type="term" value="P:sterol biosynthetic process"/>
    <property type="evidence" value="ECO:0007669"/>
    <property type="project" value="UniProtKB-KW"/>
</dbReference>
<evidence type="ECO:0000256" key="5">
    <source>
        <dbReference type="ARBA" id="ARBA00022679"/>
    </source>
</evidence>
<feature type="compositionally biased region" description="Gly residues" evidence="11">
    <location>
        <begin position="34"/>
        <end position="44"/>
    </location>
</feature>
<organism evidence="14 15">
    <name type="scientific">Arachis hypogaea</name>
    <name type="common">Peanut</name>
    <dbReference type="NCBI Taxonomy" id="3818"/>
    <lineage>
        <taxon>Eukaryota</taxon>
        <taxon>Viridiplantae</taxon>
        <taxon>Streptophyta</taxon>
        <taxon>Embryophyta</taxon>
        <taxon>Tracheophyta</taxon>
        <taxon>Spermatophyta</taxon>
        <taxon>Magnoliopsida</taxon>
        <taxon>eudicotyledons</taxon>
        <taxon>Gunneridae</taxon>
        <taxon>Pentapetalae</taxon>
        <taxon>rosids</taxon>
        <taxon>fabids</taxon>
        <taxon>Fabales</taxon>
        <taxon>Fabaceae</taxon>
        <taxon>Papilionoideae</taxon>
        <taxon>50 kb inversion clade</taxon>
        <taxon>dalbergioids sensu lato</taxon>
        <taxon>Dalbergieae</taxon>
        <taxon>Pterocarpus clade</taxon>
        <taxon>Arachis</taxon>
    </lineage>
</organism>
<dbReference type="InterPro" id="IPR004276">
    <property type="entry name" value="GlycoTrans_28_N"/>
</dbReference>
<evidence type="ECO:0000256" key="7">
    <source>
        <dbReference type="ARBA" id="ARBA00023011"/>
    </source>
</evidence>
<dbReference type="CDD" id="cd03784">
    <property type="entry name" value="GT1_Gtf-like"/>
    <property type="match status" value="1"/>
</dbReference>
<dbReference type="PANTHER" id="PTHR48050">
    <property type="entry name" value="STEROL 3-BETA-GLUCOSYLTRANSFERASE"/>
    <property type="match status" value="1"/>
</dbReference>
<comment type="similarity">
    <text evidence="1">Belongs to the glycosyltransferase 28 family.</text>
</comment>
<keyword evidence="10" id="KW-0753">Steroid metabolism</keyword>
<dbReference type="GO" id="GO:0010154">
    <property type="term" value="P:fruit development"/>
    <property type="evidence" value="ECO:0007669"/>
    <property type="project" value="UniProtKB-ARBA"/>
</dbReference>
<evidence type="ECO:0000256" key="6">
    <source>
        <dbReference type="ARBA" id="ARBA00022955"/>
    </source>
</evidence>
<evidence type="ECO:0000256" key="8">
    <source>
        <dbReference type="ARBA" id="ARBA00023098"/>
    </source>
</evidence>
<protein>
    <recommendedName>
        <fullName evidence="2">sterol 3beta-glucosyltransferase</fullName>
        <ecNumber evidence="2">2.4.1.173</ecNumber>
    </recommendedName>
</protein>
<evidence type="ECO:0000256" key="3">
    <source>
        <dbReference type="ARBA" id="ARBA00022516"/>
    </source>
</evidence>
<comment type="caution">
    <text evidence="14">The sequence shown here is derived from an EMBL/GenBank/DDBJ whole genome shotgun (WGS) entry which is preliminary data.</text>
</comment>
<feature type="region of interest" description="Disordered" evidence="11">
    <location>
        <begin position="1"/>
        <end position="122"/>
    </location>
</feature>
<feature type="domain" description="Erythromycin biosynthesis protein CIII-like C-terminal" evidence="13">
    <location>
        <begin position="502"/>
        <end position="602"/>
    </location>
</feature>
<evidence type="ECO:0000256" key="10">
    <source>
        <dbReference type="ARBA" id="ARBA00023221"/>
    </source>
</evidence>
<gene>
    <name evidence="14" type="ORF">Ahy_B02g060612</name>
</gene>
<keyword evidence="7" id="KW-0756">Sterol biosynthesis</keyword>
<evidence type="ECO:0000313" key="14">
    <source>
        <dbReference type="EMBL" id="RYR26368.1"/>
    </source>
</evidence>
<dbReference type="InterPro" id="IPR010610">
    <property type="entry name" value="EryCIII-like_C"/>
</dbReference>
<dbReference type="Proteomes" id="UP000289738">
    <property type="component" value="Chromosome B02"/>
</dbReference>
<evidence type="ECO:0000256" key="1">
    <source>
        <dbReference type="ARBA" id="ARBA00006962"/>
    </source>
</evidence>
<evidence type="ECO:0000259" key="13">
    <source>
        <dbReference type="Pfam" id="PF06722"/>
    </source>
</evidence>
<accession>A0A445AJ07</accession>
<reference evidence="14 15" key="1">
    <citation type="submission" date="2019-01" db="EMBL/GenBank/DDBJ databases">
        <title>Sequencing of cultivated peanut Arachis hypogaea provides insights into genome evolution and oil improvement.</title>
        <authorList>
            <person name="Chen X."/>
        </authorList>
    </citation>
    <scope>NUCLEOTIDE SEQUENCE [LARGE SCALE GENOMIC DNA]</scope>
    <source>
        <strain evidence="15">cv. Fuhuasheng</strain>
        <tissue evidence="14">Leaves</tissue>
    </source>
</reference>
<dbReference type="EMBL" id="SDMP01000012">
    <property type="protein sequence ID" value="RYR26368.1"/>
    <property type="molecule type" value="Genomic_DNA"/>
</dbReference>
<dbReference type="PANTHER" id="PTHR48050:SF13">
    <property type="entry name" value="STEROL 3-BETA-GLUCOSYLTRANSFERASE UGT80A2"/>
    <property type="match status" value="1"/>
</dbReference>
<dbReference type="FunFam" id="3.40.50.2000:FF:000009">
    <property type="entry name" value="Sterol 3-beta-glucosyltransferase UGT80A2"/>
    <property type="match status" value="1"/>
</dbReference>
<dbReference type="Pfam" id="PF06722">
    <property type="entry name" value="EryCIII-like_C"/>
    <property type="match status" value="1"/>
</dbReference>
<name>A0A445AJ07_ARAHY</name>
<dbReference type="STRING" id="3818.A0A445AJ07"/>
<dbReference type="FunFam" id="3.40.50.2000:FF:000030">
    <property type="entry name" value="Sterol 3-beta-glucosyltransferase UGT80A2"/>
    <property type="match status" value="1"/>
</dbReference>
<dbReference type="InterPro" id="IPR050426">
    <property type="entry name" value="Glycosyltransferase_28"/>
</dbReference>
<keyword evidence="6" id="KW-0752">Steroid biosynthesis</keyword>
<proteinExistence type="inferred from homology"/>
<dbReference type="InterPro" id="IPR002213">
    <property type="entry name" value="UDP_glucos_trans"/>
</dbReference>
<dbReference type="Gene3D" id="3.40.50.2000">
    <property type="entry name" value="Glycogen Phosphorylase B"/>
    <property type="match status" value="2"/>
</dbReference>
<dbReference type="EC" id="2.4.1.173" evidence="2"/>
<dbReference type="GO" id="GO:0009791">
    <property type="term" value="P:post-embryonic development"/>
    <property type="evidence" value="ECO:0007669"/>
    <property type="project" value="UniProtKB-ARBA"/>
</dbReference>
<keyword evidence="9" id="KW-1207">Sterol metabolism</keyword>
<keyword evidence="4" id="KW-0328">Glycosyltransferase</keyword>
<keyword evidence="15" id="KW-1185">Reference proteome</keyword>
<dbReference type="AlphaFoldDB" id="A0A445AJ07"/>
<keyword evidence="5" id="KW-0808">Transferase</keyword>
<evidence type="ECO:0000256" key="9">
    <source>
        <dbReference type="ARBA" id="ARBA00023166"/>
    </source>
</evidence>
<dbReference type="SUPFAM" id="SSF53756">
    <property type="entry name" value="UDP-Glycosyltransferase/glycogen phosphorylase"/>
    <property type="match status" value="1"/>
</dbReference>
<keyword evidence="8" id="KW-0443">Lipid metabolism</keyword>
<sequence>MADLTENRRRRSSSSSSSSSDLSVRMDHEIGAENGNGNGNGNGSGSASKEVADRGNVTNGGSSNGNGNASSSSSSASGVAGKGLSKVTTLPINISHEDKSESSSSKFKLERSKTERQRHLRPEDAAQIFDNKVPVQEKLKLLNRIATVKDDGTVEFDVPVDVEPEALDTQSRHVQDVVDDSLDATDLQYIPPLNIVMLIVGTRGDVQPFVAIGKRLQDYGHRVRLATHSNFKEFVLTAGLEFYPLGGDPKVLAGYMVKNKGFLPSGPSEIPVQRNQMKEIINSLLPACKDPDIDSGVPFKADAIIANPPAYGHTHVAEALKIPVHIFFTMPWTPTSEFPHPLSRVKQQAGYRVEFVNKLLSYQIVDSLIWLGIRDMINDLRKKKLKLRPVTYLSGSQGSDSDVPHAYIWSPHLVPKPKDWGPKIDVVGFCFLDLASNFEPPEALVKWLEDGDQPIYIGFGSLPVQEPKRMTEIIVEALEKTGQRGIINKGWGGLGDLAEPKESIYLLDNIPHDWLFLRCKAVVHHGGAGTTAAGLKAACPTTIVPFFGDQPFWGDRVHARGVGPQPIPVDEFTLPKLVDAIKFMLDPKVKARAVELAKAMENEDGVTGAVKAFFKQLPKKKSEPDSEPLPSSFFSISRCFGCS</sequence>
<evidence type="ECO:0000313" key="15">
    <source>
        <dbReference type="Proteomes" id="UP000289738"/>
    </source>
</evidence>
<feature type="compositionally biased region" description="Low complexity" evidence="11">
    <location>
        <begin position="55"/>
        <end position="79"/>
    </location>
</feature>
<dbReference type="GO" id="GO:0005975">
    <property type="term" value="P:carbohydrate metabolic process"/>
    <property type="evidence" value="ECO:0007669"/>
    <property type="project" value="InterPro"/>
</dbReference>
<feature type="domain" description="Glycosyltransferase family 28 N-terminal" evidence="12">
    <location>
        <begin position="195"/>
        <end position="338"/>
    </location>
</feature>
<evidence type="ECO:0000256" key="2">
    <source>
        <dbReference type="ARBA" id="ARBA00012650"/>
    </source>
</evidence>